<reference evidence="2 3" key="1">
    <citation type="submission" date="2016-09" db="EMBL/GenBank/DDBJ databases">
        <title>Genomic Taxonomy of the Vibrionaceae.</title>
        <authorList>
            <person name="Gonzalez-Castillo A."/>
            <person name="Gomez-Gil B."/>
            <person name="Enciso-Ibarra K."/>
        </authorList>
    </citation>
    <scope>NUCLEOTIDE SEQUENCE [LARGE SCALE GENOMIC DNA]</scope>
    <source>
        <strain evidence="2 3">CAIM 703</strain>
    </source>
</reference>
<name>A0A1Q9HQR7_9VIBR</name>
<comment type="caution">
    <text evidence="2">The sequence shown here is derived from an EMBL/GenBank/DDBJ whole genome shotgun (WGS) entry which is preliminary data.</text>
</comment>
<sequence length="254" mass="28933">MLFITNRKKQYFVLLISIANTVFISGNVFAGKIDKVLQQDLVGLKASQQAQIKVENLDDKNLEIIEQYRQVMREQQLADKYNQLLVKQVSQLEIALVAIEASQAELRSTRMMLGPLLEEMVLSLDQFVAVDAPFLLSERRSRVENLRRQLLDASLSEGEKTLSVLDAYQVELSYGYTTESWQGKIDDRLVNFVRVGRLGFYYFTPDETKAGVWNQGWQPLSSEWVAQIKQAAQVAQGRQLPTLLTLPATKIETM</sequence>
<protein>
    <recommendedName>
        <fullName evidence="4">DUF3450 domain-containing protein</fullName>
    </recommendedName>
</protein>
<gene>
    <name evidence="2" type="ORF">BIY22_01625</name>
</gene>
<accession>A0A1Q9HQR7</accession>
<dbReference type="STRING" id="1381081.BIY22_01625"/>
<dbReference type="Proteomes" id="UP000186313">
    <property type="component" value="Unassembled WGS sequence"/>
</dbReference>
<dbReference type="AlphaFoldDB" id="A0A1Q9HQR7"/>
<dbReference type="Pfam" id="PF11932">
    <property type="entry name" value="DUF3450"/>
    <property type="match status" value="1"/>
</dbReference>
<evidence type="ECO:0000313" key="3">
    <source>
        <dbReference type="Proteomes" id="UP000186313"/>
    </source>
</evidence>
<dbReference type="InterPro" id="IPR016866">
    <property type="entry name" value="UCP028069"/>
</dbReference>
<feature type="transmembrane region" description="Helical" evidence="1">
    <location>
        <begin position="12"/>
        <end position="30"/>
    </location>
</feature>
<dbReference type="RefSeq" id="WP_075705857.1">
    <property type="nucleotide sequence ID" value="NZ_MJMJ01000001.1"/>
</dbReference>
<proteinExistence type="predicted"/>
<evidence type="ECO:0008006" key="4">
    <source>
        <dbReference type="Google" id="ProtNLM"/>
    </source>
</evidence>
<organism evidence="2 3">
    <name type="scientific">Vibrio panuliri</name>
    <dbReference type="NCBI Taxonomy" id="1381081"/>
    <lineage>
        <taxon>Bacteria</taxon>
        <taxon>Pseudomonadati</taxon>
        <taxon>Pseudomonadota</taxon>
        <taxon>Gammaproteobacteria</taxon>
        <taxon>Vibrionales</taxon>
        <taxon>Vibrionaceae</taxon>
        <taxon>Vibrio</taxon>
    </lineage>
</organism>
<keyword evidence="1" id="KW-1133">Transmembrane helix</keyword>
<keyword evidence="1" id="KW-0472">Membrane</keyword>
<evidence type="ECO:0000313" key="2">
    <source>
        <dbReference type="EMBL" id="OLQ93218.1"/>
    </source>
</evidence>
<keyword evidence="1" id="KW-0812">Transmembrane</keyword>
<evidence type="ECO:0000256" key="1">
    <source>
        <dbReference type="SAM" id="Phobius"/>
    </source>
</evidence>
<dbReference type="EMBL" id="MJMJ01000001">
    <property type="protein sequence ID" value="OLQ93218.1"/>
    <property type="molecule type" value="Genomic_DNA"/>
</dbReference>